<dbReference type="Proteomes" id="UP000054653">
    <property type="component" value="Unassembled WGS sequence"/>
</dbReference>
<name>A0A0V0YW62_TRIBR</name>
<accession>A0A0V0YW62</accession>
<evidence type="ECO:0000256" key="1">
    <source>
        <dbReference type="SAM" id="MobiDB-lite"/>
    </source>
</evidence>
<comment type="caution">
    <text evidence="2">The sequence shown here is derived from an EMBL/GenBank/DDBJ whole genome shotgun (WGS) entry which is preliminary data.</text>
</comment>
<gene>
    <name evidence="2" type="ORF">T03_12242</name>
</gene>
<dbReference type="EMBL" id="JYDI01005578">
    <property type="protein sequence ID" value="KRY04548.1"/>
    <property type="molecule type" value="Genomic_DNA"/>
</dbReference>
<proteinExistence type="predicted"/>
<reference evidence="2 3" key="1">
    <citation type="submission" date="2015-01" db="EMBL/GenBank/DDBJ databases">
        <title>Evolution of Trichinella species and genotypes.</title>
        <authorList>
            <person name="Korhonen P.K."/>
            <person name="Edoardo P."/>
            <person name="Giuseppe L.R."/>
            <person name="Gasser R.B."/>
        </authorList>
    </citation>
    <scope>NUCLEOTIDE SEQUENCE [LARGE SCALE GENOMIC DNA]</scope>
    <source>
        <strain evidence="2">ISS120</strain>
    </source>
</reference>
<feature type="region of interest" description="Disordered" evidence="1">
    <location>
        <begin position="1"/>
        <end position="45"/>
    </location>
</feature>
<organism evidence="2 3">
    <name type="scientific">Trichinella britovi</name>
    <name type="common">Parasitic roundworm</name>
    <dbReference type="NCBI Taxonomy" id="45882"/>
    <lineage>
        <taxon>Eukaryota</taxon>
        <taxon>Metazoa</taxon>
        <taxon>Ecdysozoa</taxon>
        <taxon>Nematoda</taxon>
        <taxon>Enoplea</taxon>
        <taxon>Dorylaimia</taxon>
        <taxon>Trichinellida</taxon>
        <taxon>Trichinellidae</taxon>
        <taxon>Trichinella</taxon>
    </lineage>
</organism>
<protein>
    <submittedName>
        <fullName evidence="2">Uncharacterized protein</fullName>
    </submittedName>
</protein>
<evidence type="ECO:0000313" key="3">
    <source>
        <dbReference type="Proteomes" id="UP000054653"/>
    </source>
</evidence>
<feature type="compositionally biased region" description="Low complexity" evidence="1">
    <location>
        <begin position="14"/>
        <end position="26"/>
    </location>
</feature>
<evidence type="ECO:0000313" key="2">
    <source>
        <dbReference type="EMBL" id="KRY04548.1"/>
    </source>
</evidence>
<keyword evidence="3" id="KW-1185">Reference proteome</keyword>
<dbReference type="AlphaFoldDB" id="A0A0V0YW62"/>
<sequence length="45" mass="4989">MRYREESAHRLSYVPPGRSGSSSPVPAYSGSNPELQVSGLFQNHR</sequence>
<feature type="compositionally biased region" description="Polar residues" evidence="1">
    <location>
        <begin position="29"/>
        <end position="45"/>
    </location>
</feature>